<dbReference type="AlphaFoldDB" id="A0A364Y1P4"/>
<reference evidence="1 2" key="1">
    <citation type="submission" date="2018-06" db="EMBL/GenBank/DDBJ databases">
        <title>Chryseolinea flavus sp. nov., a member of the phylum Bacteroidetes isolated from soil.</title>
        <authorList>
            <person name="Li Y."/>
            <person name="Wang J."/>
        </authorList>
    </citation>
    <scope>NUCLEOTIDE SEQUENCE [LARGE SCALE GENOMIC DNA]</scope>
    <source>
        <strain evidence="1 2">SDU1-6</strain>
    </source>
</reference>
<organism evidence="1 2">
    <name type="scientific">Pseudochryseolinea flava</name>
    <dbReference type="NCBI Taxonomy" id="2059302"/>
    <lineage>
        <taxon>Bacteria</taxon>
        <taxon>Pseudomonadati</taxon>
        <taxon>Bacteroidota</taxon>
        <taxon>Cytophagia</taxon>
        <taxon>Cytophagales</taxon>
        <taxon>Fulvivirgaceae</taxon>
        <taxon>Pseudochryseolinea</taxon>
    </lineage>
</organism>
<dbReference type="EMBL" id="QMFY01000006">
    <property type="protein sequence ID" value="RAW00753.1"/>
    <property type="molecule type" value="Genomic_DNA"/>
</dbReference>
<accession>A0A364Y1P4</accession>
<evidence type="ECO:0000313" key="1">
    <source>
        <dbReference type="EMBL" id="RAW00753.1"/>
    </source>
</evidence>
<gene>
    <name evidence="1" type="ORF">DQQ10_14335</name>
</gene>
<comment type="caution">
    <text evidence="1">The sequence shown here is derived from an EMBL/GenBank/DDBJ whole genome shotgun (WGS) entry which is preliminary data.</text>
</comment>
<keyword evidence="2" id="KW-1185">Reference proteome</keyword>
<sequence length="192" mass="22044">MRQCLVILIFLIVSDVLGQTPLNRHNRLTKDEFTELRKSKDQFLPTDIKNDTLVIVKYSPSHLGQLQTKARNTEFASNGEDTTGYTDEKLLGPKQAERGRLAMKKMSGNFPADQAKAFKKKGIMSIIVDEAALMTTDKYQNKYWLTTVYLCDQDGFKGPWVTTITNRIYDPRTGKYFETFLPMNYELIDLVD</sequence>
<evidence type="ECO:0000313" key="2">
    <source>
        <dbReference type="Proteomes" id="UP000251889"/>
    </source>
</evidence>
<proteinExistence type="predicted"/>
<protein>
    <submittedName>
        <fullName evidence="1">Uncharacterized protein</fullName>
    </submittedName>
</protein>
<dbReference type="Proteomes" id="UP000251889">
    <property type="component" value="Unassembled WGS sequence"/>
</dbReference>
<name>A0A364Y1P4_9BACT</name>